<evidence type="ECO:0000256" key="2">
    <source>
        <dbReference type="ARBA" id="ARBA00022448"/>
    </source>
</evidence>
<evidence type="ECO:0000313" key="7">
    <source>
        <dbReference type="Proteomes" id="UP000243459"/>
    </source>
</evidence>
<proteinExistence type="predicted"/>
<keyword evidence="5" id="KW-0812">Transmembrane</keyword>
<dbReference type="Gramene" id="ONK71354">
    <property type="protein sequence ID" value="ONK71354"/>
    <property type="gene ID" value="A4U43_C04F7640"/>
</dbReference>
<keyword evidence="7" id="KW-1185">Reference proteome</keyword>
<evidence type="ECO:0000256" key="5">
    <source>
        <dbReference type="SAM" id="Phobius"/>
    </source>
</evidence>
<sequence length="111" mass="13041">MDMLAGKRAKVSTKIGAYMRTFSGDCSPCDLENDLQGLSPYGKNKYVWKMFYIYMLGYDVDFSHTEAVSLISALKYTEKQVRAFFLHNLHLFVFLFFYSYLLLFEKRKART</sequence>
<keyword evidence="2" id="KW-0813">Transport</keyword>
<evidence type="ECO:0000256" key="1">
    <source>
        <dbReference type="ARBA" id="ARBA00004308"/>
    </source>
</evidence>
<dbReference type="GO" id="GO:0015031">
    <property type="term" value="P:protein transport"/>
    <property type="evidence" value="ECO:0007669"/>
    <property type="project" value="UniProtKB-KW"/>
</dbReference>
<dbReference type="InterPro" id="IPR050840">
    <property type="entry name" value="Adaptor_Complx_Large_Subunit"/>
</dbReference>
<dbReference type="Proteomes" id="UP000243459">
    <property type="component" value="Chromosome 4"/>
</dbReference>
<keyword evidence="5" id="KW-1133">Transmembrane helix</keyword>
<gene>
    <name evidence="6" type="ORF">A4U43_C04F7640</name>
</gene>
<name>A0A5P1EZP4_ASPOF</name>
<evidence type="ECO:0000256" key="4">
    <source>
        <dbReference type="ARBA" id="ARBA00023136"/>
    </source>
</evidence>
<feature type="transmembrane region" description="Helical" evidence="5">
    <location>
        <begin position="84"/>
        <end position="104"/>
    </location>
</feature>
<accession>A0A5P1EZP4</accession>
<protein>
    <submittedName>
        <fullName evidence="6">Uncharacterized protein</fullName>
    </submittedName>
</protein>
<dbReference type="Gene3D" id="1.25.10.10">
    <property type="entry name" value="Leucine-rich Repeat Variant"/>
    <property type="match status" value="1"/>
</dbReference>
<comment type="subcellular location">
    <subcellularLocation>
        <location evidence="1">Endomembrane system</location>
    </subcellularLocation>
</comment>
<keyword evidence="3" id="KW-0653">Protein transport</keyword>
<reference evidence="7" key="1">
    <citation type="journal article" date="2017" name="Nat. Commun.">
        <title>The asparagus genome sheds light on the origin and evolution of a young Y chromosome.</title>
        <authorList>
            <person name="Harkess A."/>
            <person name="Zhou J."/>
            <person name="Xu C."/>
            <person name="Bowers J.E."/>
            <person name="Van der Hulst R."/>
            <person name="Ayyampalayam S."/>
            <person name="Mercati F."/>
            <person name="Riccardi P."/>
            <person name="McKain M.R."/>
            <person name="Kakrana A."/>
            <person name="Tang H."/>
            <person name="Ray J."/>
            <person name="Groenendijk J."/>
            <person name="Arikit S."/>
            <person name="Mathioni S.M."/>
            <person name="Nakano M."/>
            <person name="Shan H."/>
            <person name="Telgmann-Rauber A."/>
            <person name="Kanno A."/>
            <person name="Yue Z."/>
            <person name="Chen H."/>
            <person name="Li W."/>
            <person name="Chen Y."/>
            <person name="Xu X."/>
            <person name="Zhang Y."/>
            <person name="Luo S."/>
            <person name="Chen H."/>
            <person name="Gao J."/>
            <person name="Mao Z."/>
            <person name="Pires J.C."/>
            <person name="Luo M."/>
            <person name="Kudrna D."/>
            <person name="Wing R.A."/>
            <person name="Meyers B.C."/>
            <person name="Yi K."/>
            <person name="Kong H."/>
            <person name="Lavrijsen P."/>
            <person name="Sunseri F."/>
            <person name="Falavigna A."/>
            <person name="Ye Y."/>
            <person name="Leebens-Mack J.H."/>
            <person name="Chen G."/>
        </authorList>
    </citation>
    <scope>NUCLEOTIDE SEQUENCE [LARGE SCALE GENOMIC DNA]</scope>
    <source>
        <strain evidence="7">cv. DH0086</strain>
    </source>
</reference>
<dbReference type="GO" id="GO:0005737">
    <property type="term" value="C:cytoplasm"/>
    <property type="evidence" value="ECO:0007669"/>
    <property type="project" value="UniProtKB-ARBA"/>
</dbReference>
<evidence type="ECO:0000313" key="6">
    <source>
        <dbReference type="EMBL" id="ONK71354.1"/>
    </source>
</evidence>
<evidence type="ECO:0000256" key="3">
    <source>
        <dbReference type="ARBA" id="ARBA00022927"/>
    </source>
</evidence>
<dbReference type="InterPro" id="IPR011989">
    <property type="entry name" value="ARM-like"/>
</dbReference>
<dbReference type="PANTHER" id="PTHR22780">
    <property type="entry name" value="ADAPTIN, ALPHA/GAMMA/EPSILON"/>
    <property type="match status" value="1"/>
</dbReference>
<keyword evidence="4 5" id="KW-0472">Membrane</keyword>
<dbReference type="GO" id="GO:0012505">
    <property type="term" value="C:endomembrane system"/>
    <property type="evidence" value="ECO:0007669"/>
    <property type="project" value="UniProtKB-SubCell"/>
</dbReference>
<organism evidence="6 7">
    <name type="scientific">Asparagus officinalis</name>
    <name type="common">Garden asparagus</name>
    <dbReference type="NCBI Taxonomy" id="4686"/>
    <lineage>
        <taxon>Eukaryota</taxon>
        <taxon>Viridiplantae</taxon>
        <taxon>Streptophyta</taxon>
        <taxon>Embryophyta</taxon>
        <taxon>Tracheophyta</taxon>
        <taxon>Spermatophyta</taxon>
        <taxon>Magnoliopsida</taxon>
        <taxon>Liliopsida</taxon>
        <taxon>Asparagales</taxon>
        <taxon>Asparagaceae</taxon>
        <taxon>Asparagoideae</taxon>
        <taxon>Asparagus</taxon>
    </lineage>
</organism>
<dbReference type="EMBL" id="CM007384">
    <property type="protein sequence ID" value="ONK71354.1"/>
    <property type="molecule type" value="Genomic_DNA"/>
</dbReference>
<dbReference type="AlphaFoldDB" id="A0A5P1EZP4"/>